<sequence length="573" mass="66972">MKTTLHCLHPKTIMTSDGRKIVVNCGECIVCRNSVRSSMLEKLSAEVRKHKFAYFGTLTYADRFLPRICIREAAYYNPDIQGSYDWRSPGYPYWPKFLESLNSPSVHYYRFEPFGVFDPSSISQCRDYSFQLSKEVFQPVFERMEPQITPYVPVLNYRDFQLFMKRLRKRIHSFCVTNKLSSKDEKVNYHVVGEYGPLHFRPHFHFLLFSDSDEVSANLIEFVSESWSLGFCNTSLAGPGSASYVASYLNCYSYLPRFYTDYCRFWRPFSRGSIGLGSPDQENLSEVELFDDERFDPVSVSDGSTYVQSGLPRSYFVRLYSRVSSLFGRGVDETYDLLCRISQVYRKFGFDGKKEVFTEFKTLKCACLNYVSEFALTKWIGRLRYVLLDADAYPADSLMSFLSDRNSECAEYVRFDLVVHRLYSLANNLRGFLRLFCVSLYDFVYFTFVKFSCLFFHVRKYVDRLAVGSLSGYYRNLVEIENECDSSGFSENEKLDALFSSVVLWYGAARDPRDVYVAEDGCRLFRYRRGSYAKRKISELLDFFRVHVKHKKLNDALLFNSKYLNQYGRFVFA</sequence>
<organism evidence="2">
    <name type="scientific">Microvirus mar47</name>
    <dbReference type="NCBI Taxonomy" id="2851182"/>
    <lineage>
        <taxon>Viruses</taxon>
        <taxon>Monodnaviria</taxon>
        <taxon>Sangervirae</taxon>
        <taxon>Phixviricota</taxon>
        <taxon>Malgrandaviricetes</taxon>
        <taxon>Petitvirales</taxon>
        <taxon>Microviridae</taxon>
    </lineage>
</organism>
<feature type="domain" description="Replication-associated protein ORF2/G2P" evidence="1">
    <location>
        <begin position="156"/>
        <end position="249"/>
    </location>
</feature>
<reference evidence="2" key="1">
    <citation type="submission" date="2021-04" db="EMBL/GenBank/DDBJ databases">
        <title>Genomes of microviruses identified in yellow-bellied marmot fecal samples.</title>
        <authorList>
            <person name="Varsani A."/>
            <person name="Kraberger S."/>
            <person name="Chatterjee A."/>
            <person name="Richet C."/>
            <person name="Fontenele R.S."/>
            <person name="Schmidlin K."/>
            <person name="Blumstein D.T."/>
        </authorList>
    </citation>
    <scope>NUCLEOTIDE SEQUENCE</scope>
    <source>
        <strain evidence="2">Mar47</strain>
    </source>
</reference>
<protein>
    <submittedName>
        <fullName evidence="2">Replication initiator protein</fullName>
    </submittedName>
</protein>
<dbReference type="InterPro" id="IPR056906">
    <property type="entry name" value="ORF2/G2P_dom"/>
</dbReference>
<dbReference type="EMBL" id="MZ089793">
    <property type="protein sequence ID" value="QXN75232.1"/>
    <property type="molecule type" value="Genomic_DNA"/>
</dbReference>
<name>A0A8F5MKR9_9VIRU</name>
<evidence type="ECO:0000313" key="2">
    <source>
        <dbReference type="EMBL" id="QXN75232.1"/>
    </source>
</evidence>
<dbReference type="Pfam" id="PF23343">
    <property type="entry name" value="REP_ORF2-G2P"/>
    <property type="match status" value="1"/>
</dbReference>
<evidence type="ECO:0000259" key="1">
    <source>
        <dbReference type="Pfam" id="PF23343"/>
    </source>
</evidence>
<accession>A0A8F5MKR9</accession>
<proteinExistence type="predicted"/>